<evidence type="ECO:0000313" key="2">
    <source>
        <dbReference type="Proteomes" id="UP000287651"/>
    </source>
</evidence>
<dbReference type="AlphaFoldDB" id="A0A427AUR3"/>
<accession>A0A427AUR3</accession>
<protein>
    <submittedName>
        <fullName evidence="1">Uncharacterized protein</fullName>
    </submittedName>
</protein>
<organism evidence="1 2">
    <name type="scientific">Ensete ventricosum</name>
    <name type="common">Abyssinian banana</name>
    <name type="synonym">Musa ensete</name>
    <dbReference type="NCBI Taxonomy" id="4639"/>
    <lineage>
        <taxon>Eukaryota</taxon>
        <taxon>Viridiplantae</taxon>
        <taxon>Streptophyta</taxon>
        <taxon>Embryophyta</taxon>
        <taxon>Tracheophyta</taxon>
        <taxon>Spermatophyta</taxon>
        <taxon>Magnoliopsida</taxon>
        <taxon>Liliopsida</taxon>
        <taxon>Zingiberales</taxon>
        <taxon>Musaceae</taxon>
        <taxon>Ensete</taxon>
    </lineage>
</organism>
<reference evidence="1 2" key="1">
    <citation type="journal article" date="2014" name="Agronomy (Basel)">
        <title>A Draft Genome Sequence for Ensete ventricosum, the Drought-Tolerant Tree Against Hunger.</title>
        <authorList>
            <person name="Harrison J."/>
            <person name="Moore K.A."/>
            <person name="Paszkiewicz K."/>
            <person name="Jones T."/>
            <person name="Grant M."/>
            <person name="Ambacheew D."/>
            <person name="Muzemil S."/>
            <person name="Studholme D.J."/>
        </authorList>
    </citation>
    <scope>NUCLEOTIDE SEQUENCE [LARGE SCALE GENOMIC DNA]</scope>
</reference>
<dbReference type="Proteomes" id="UP000287651">
    <property type="component" value="Unassembled WGS sequence"/>
</dbReference>
<comment type="caution">
    <text evidence="1">The sequence shown here is derived from an EMBL/GenBank/DDBJ whole genome shotgun (WGS) entry which is preliminary data.</text>
</comment>
<evidence type="ECO:0000313" key="1">
    <source>
        <dbReference type="EMBL" id="RRT79988.1"/>
    </source>
</evidence>
<dbReference type="EMBL" id="AMZH03001260">
    <property type="protein sequence ID" value="RRT79988.1"/>
    <property type="molecule type" value="Genomic_DNA"/>
</dbReference>
<sequence>MRTTPRPTTYKPYSVPNHSLLPKKLTKEELRDRSAKGLCWHCDEPWSCDHRYKKGSLLLIEPLEDVEEEVWEHEEEVIDEEQQSIDLTMYALVDYANPQTIKVGGLMKQQPITVLIDTGSTNNFMNNKVAVLMALPMEDYSRFDVKFADR</sequence>
<proteinExistence type="predicted"/>
<name>A0A427AUR3_ENSVE</name>
<gene>
    <name evidence="1" type="ORF">B296_00022586</name>
</gene>